<feature type="domain" description="Peripheral subunit-binding (PSBD)" evidence="13">
    <location>
        <begin position="155"/>
        <end position="192"/>
    </location>
</feature>
<feature type="domain" description="Lipoyl-binding" evidence="12">
    <location>
        <begin position="3"/>
        <end position="78"/>
    </location>
</feature>
<proteinExistence type="inferred from homology"/>
<dbReference type="InterPro" id="IPR050743">
    <property type="entry name" value="2-oxoacid_DH_E2_comp"/>
</dbReference>
<keyword evidence="15" id="KW-1185">Reference proteome</keyword>
<dbReference type="OrthoDB" id="9805770at2"/>
<keyword evidence="7 10" id="KW-0450">Lipoyl</keyword>
<dbReference type="GO" id="GO:0016407">
    <property type="term" value="F:acetyltransferase activity"/>
    <property type="evidence" value="ECO:0007669"/>
    <property type="project" value="TreeGrafter"/>
</dbReference>
<evidence type="ECO:0000256" key="10">
    <source>
        <dbReference type="RuleBase" id="RU003423"/>
    </source>
</evidence>
<dbReference type="RefSeq" id="WP_133284645.1">
    <property type="nucleotide sequence ID" value="NZ_SMSI01000002.1"/>
</dbReference>
<evidence type="ECO:0000256" key="11">
    <source>
        <dbReference type="SAM" id="MobiDB-lite"/>
    </source>
</evidence>
<comment type="catalytic activity">
    <reaction evidence="9">
        <text>N(6)-[(R)-dihydrolipoyl]-L-lysyl-[protein] + succinyl-CoA = N(6)-[(R)-S(8)-succinyldihydrolipoyl]-L-lysyl-[protein] + CoA</text>
        <dbReference type="Rhea" id="RHEA:15213"/>
        <dbReference type="Rhea" id="RHEA-COMP:10475"/>
        <dbReference type="Rhea" id="RHEA-COMP:20092"/>
        <dbReference type="ChEBI" id="CHEBI:57287"/>
        <dbReference type="ChEBI" id="CHEBI:57292"/>
        <dbReference type="ChEBI" id="CHEBI:83100"/>
        <dbReference type="ChEBI" id="CHEBI:83120"/>
        <dbReference type="EC" id="2.3.1.61"/>
    </reaction>
</comment>
<evidence type="ECO:0000259" key="12">
    <source>
        <dbReference type="PROSITE" id="PS50968"/>
    </source>
</evidence>
<sequence>MARVTIKLPDVGEGIAEAELTEWAVKIGDEIQEDDVLGTVMTDKAAVEVPSSVSGKVVWLAGEPGDTLAIGSKFVEIETSAETAAAAEERMAGDESDGAPDESVEKPAGREDRVEKPEPEKAEKPEPARAEARPEKSTTPATPRTTPLATGERPLASPAIRQRARDAGIDLRLVAGSGPAGRITHDDLDAWIAQPQTAGFGSGRLVVPRADEDVKVIGMRKRIAEKMSISASRIPHITIVEEVDVTDLEALREKLNGQHAKERGKLTVLPFLIRAICKAVAEQPGLNATFDDEAGVIHQSGSVHVGIATQTPNGLTVPVVRHAEAMSLWDAATEVARLADAARSGKARREELSGSTISITSLGALGAIATTPIINHPEVAIVGVNKMAMRPVWDGSEFVPRKIMNLSSSFDHRVIDGWDAAVFVRKLKDLIETPALLFIDE</sequence>
<dbReference type="PROSITE" id="PS00189">
    <property type="entry name" value="LIPOYL"/>
    <property type="match status" value="1"/>
</dbReference>
<dbReference type="PROSITE" id="PS51826">
    <property type="entry name" value="PSBD"/>
    <property type="match status" value="1"/>
</dbReference>
<dbReference type="GO" id="GO:0005737">
    <property type="term" value="C:cytoplasm"/>
    <property type="evidence" value="ECO:0007669"/>
    <property type="project" value="TreeGrafter"/>
</dbReference>
<dbReference type="SUPFAM" id="SSF51230">
    <property type="entry name" value="Single hybrid motif"/>
    <property type="match status" value="1"/>
</dbReference>
<evidence type="ECO:0000256" key="1">
    <source>
        <dbReference type="ARBA" id="ARBA00001938"/>
    </source>
</evidence>
<evidence type="ECO:0000313" key="15">
    <source>
        <dbReference type="Proteomes" id="UP000295131"/>
    </source>
</evidence>
<evidence type="ECO:0000256" key="2">
    <source>
        <dbReference type="ARBA" id="ARBA00004052"/>
    </source>
</evidence>
<dbReference type="InterPro" id="IPR023213">
    <property type="entry name" value="CAT-like_dom_sf"/>
</dbReference>
<dbReference type="InterPro" id="IPR003016">
    <property type="entry name" value="2-oxoA_DH_lipoyl-BS"/>
</dbReference>
<dbReference type="Pfam" id="PF00364">
    <property type="entry name" value="Biotin_lipoyl"/>
    <property type="match status" value="1"/>
</dbReference>
<evidence type="ECO:0000256" key="7">
    <source>
        <dbReference type="ARBA" id="ARBA00022823"/>
    </source>
</evidence>
<dbReference type="EC" id="2.3.1.-" evidence="10"/>
<dbReference type="InterPro" id="IPR000089">
    <property type="entry name" value="Biotin_lipoyl"/>
</dbReference>
<evidence type="ECO:0000256" key="3">
    <source>
        <dbReference type="ARBA" id="ARBA00005145"/>
    </source>
</evidence>
<dbReference type="EMBL" id="SMSI01000002">
    <property type="protein sequence ID" value="TDH35945.1"/>
    <property type="molecule type" value="Genomic_DNA"/>
</dbReference>
<protein>
    <recommendedName>
        <fullName evidence="10">Dihydrolipoamide acetyltransferase component of pyruvate dehydrogenase complex</fullName>
        <ecNumber evidence="10">2.3.1.-</ecNumber>
    </recommendedName>
</protein>
<dbReference type="AlphaFoldDB" id="A0A4R5PK27"/>
<dbReference type="SUPFAM" id="SSF52777">
    <property type="entry name" value="CoA-dependent acyltransferases"/>
    <property type="match status" value="1"/>
</dbReference>
<feature type="compositionally biased region" description="Low complexity" evidence="11">
    <location>
        <begin position="138"/>
        <end position="150"/>
    </location>
</feature>
<dbReference type="InterPro" id="IPR036625">
    <property type="entry name" value="E3-bd_dom_sf"/>
</dbReference>
<reference evidence="14 15" key="1">
    <citation type="journal article" date="2013" name="Int. J. Syst. Evol. Microbiol.">
        <title>Hoeflea suaedae sp. nov., an endophytic bacterium isolated from the root of the halophyte Suaeda maritima.</title>
        <authorList>
            <person name="Chung E.J."/>
            <person name="Park J.A."/>
            <person name="Pramanik P."/>
            <person name="Bibi F."/>
            <person name="Jeon C.O."/>
            <person name="Chung Y.R."/>
        </authorList>
    </citation>
    <scope>NUCLEOTIDE SEQUENCE [LARGE SCALE GENOMIC DNA]</scope>
    <source>
        <strain evidence="14 15">YC6898</strain>
    </source>
</reference>
<dbReference type="GO" id="GO:0004149">
    <property type="term" value="F:dihydrolipoyllysine-residue succinyltransferase activity"/>
    <property type="evidence" value="ECO:0007669"/>
    <property type="project" value="UniProtKB-EC"/>
</dbReference>
<evidence type="ECO:0000259" key="13">
    <source>
        <dbReference type="PROSITE" id="PS51826"/>
    </source>
</evidence>
<dbReference type="Gene3D" id="3.30.559.10">
    <property type="entry name" value="Chloramphenicol acetyltransferase-like domain"/>
    <property type="match status" value="1"/>
</dbReference>
<name>A0A4R5PK27_9HYPH</name>
<keyword evidence="8 10" id="KW-0012">Acyltransferase</keyword>
<dbReference type="FunFam" id="3.30.559.10:FF:000007">
    <property type="entry name" value="Dihydrolipoamide acetyltransferase component of pyruvate dehydrogenase complex"/>
    <property type="match status" value="1"/>
</dbReference>
<comment type="cofactor">
    <cofactor evidence="1 10">
        <name>(R)-lipoate</name>
        <dbReference type="ChEBI" id="CHEBI:83088"/>
    </cofactor>
</comment>
<dbReference type="InterPro" id="IPR001078">
    <property type="entry name" value="2-oxoacid_DH_actylTfrase"/>
</dbReference>
<dbReference type="Gene3D" id="2.40.50.100">
    <property type="match status" value="1"/>
</dbReference>
<evidence type="ECO:0000256" key="9">
    <source>
        <dbReference type="ARBA" id="ARBA00052761"/>
    </source>
</evidence>
<dbReference type="SUPFAM" id="SSF47005">
    <property type="entry name" value="Peripheral subunit-binding domain of 2-oxo acid dehydrogenase complex"/>
    <property type="match status" value="1"/>
</dbReference>
<dbReference type="PANTHER" id="PTHR43178:SF5">
    <property type="entry name" value="LIPOAMIDE ACYLTRANSFERASE COMPONENT OF BRANCHED-CHAIN ALPHA-KETO ACID DEHYDROGENASE COMPLEX, MITOCHONDRIAL"/>
    <property type="match status" value="1"/>
</dbReference>
<dbReference type="Proteomes" id="UP000295131">
    <property type="component" value="Unassembled WGS sequence"/>
</dbReference>
<evidence type="ECO:0000256" key="5">
    <source>
        <dbReference type="ARBA" id="ARBA00011666"/>
    </source>
</evidence>
<dbReference type="Gene3D" id="4.10.320.10">
    <property type="entry name" value="E3-binding domain"/>
    <property type="match status" value="1"/>
</dbReference>
<gene>
    <name evidence="14" type="ORF">E2A64_11585</name>
</gene>
<dbReference type="InterPro" id="IPR011053">
    <property type="entry name" value="Single_hybrid_motif"/>
</dbReference>
<comment type="caution">
    <text evidence="14">The sequence shown here is derived from an EMBL/GenBank/DDBJ whole genome shotgun (WGS) entry which is preliminary data.</text>
</comment>
<comment type="function">
    <text evidence="2">E2 component of the 2-oxoglutarate dehydrogenase (OGDH) complex which catalyzes the second step in the conversion of 2-oxoglutarate to succinyl-CoA and CO(2).</text>
</comment>
<accession>A0A4R5PK27</accession>
<dbReference type="InterPro" id="IPR004167">
    <property type="entry name" value="PSBD"/>
</dbReference>
<comment type="subunit">
    <text evidence="5">Forms a 24-polypeptide structural core with octahedral symmetry. Part of the 2-oxoglutarate dehydrogenase (OGDH) complex composed of E1 (2-oxoglutarate dehydrogenase), E2 (dihydrolipoamide succinyltransferase) and E3 (dihydrolipoamide dehydrogenase); the complex contains multiple copies of the three enzymatic components (E1, E2 and E3).</text>
</comment>
<evidence type="ECO:0000256" key="6">
    <source>
        <dbReference type="ARBA" id="ARBA00022679"/>
    </source>
</evidence>
<dbReference type="PANTHER" id="PTHR43178">
    <property type="entry name" value="DIHYDROLIPOAMIDE ACETYLTRANSFERASE COMPONENT OF PYRUVATE DEHYDROGENASE COMPLEX"/>
    <property type="match status" value="1"/>
</dbReference>
<feature type="region of interest" description="Disordered" evidence="11">
    <location>
        <begin position="83"/>
        <end position="155"/>
    </location>
</feature>
<comment type="pathway">
    <text evidence="3">Amino-acid degradation; L-lysine degradation via saccharopine pathway; glutaryl-CoA from L-lysine: step 6/6.</text>
</comment>
<dbReference type="Pfam" id="PF00198">
    <property type="entry name" value="2-oxoacid_dh"/>
    <property type="match status" value="1"/>
</dbReference>
<dbReference type="Pfam" id="PF02817">
    <property type="entry name" value="E3_binding"/>
    <property type="match status" value="1"/>
</dbReference>
<organism evidence="14 15">
    <name type="scientific">Pseudohoeflea suaedae</name>
    <dbReference type="NCBI Taxonomy" id="877384"/>
    <lineage>
        <taxon>Bacteria</taxon>
        <taxon>Pseudomonadati</taxon>
        <taxon>Pseudomonadota</taxon>
        <taxon>Alphaproteobacteria</taxon>
        <taxon>Hyphomicrobiales</taxon>
        <taxon>Rhizobiaceae</taxon>
        <taxon>Pseudohoeflea</taxon>
    </lineage>
</organism>
<keyword evidence="6 10" id="KW-0808">Transferase</keyword>
<comment type="similarity">
    <text evidence="4 10">Belongs to the 2-oxoacid dehydrogenase family.</text>
</comment>
<dbReference type="GO" id="GO:0031405">
    <property type="term" value="F:lipoic acid binding"/>
    <property type="evidence" value="ECO:0007669"/>
    <property type="project" value="TreeGrafter"/>
</dbReference>
<evidence type="ECO:0000256" key="8">
    <source>
        <dbReference type="ARBA" id="ARBA00023315"/>
    </source>
</evidence>
<dbReference type="CDD" id="cd06849">
    <property type="entry name" value="lipoyl_domain"/>
    <property type="match status" value="1"/>
</dbReference>
<dbReference type="PROSITE" id="PS50968">
    <property type="entry name" value="BIOTINYL_LIPOYL"/>
    <property type="match status" value="1"/>
</dbReference>
<evidence type="ECO:0000256" key="4">
    <source>
        <dbReference type="ARBA" id="ARBA00007317"/>
    </source>
</evidence>
<evidence type="ECO:0000313" key="14">
    <source>
        <dbReference type="EMBL" id="TDH35945.1"/>
    </source>
</evidence>
<feature type="compositionally biased region" description="Basic and acidic residues" evidence="11">
    <location>
        <begin position="103"/>
        <end position="136"/>
    </location>
</feature>